<dbReference type="AlphaFoldDB" id="A1ZX62"/>
<keyword evidence="1" id="KW-0472">Membrane</keyword>
<evidence type="ECO:0000256" key="1">
    <source>
        <dbReference type="SAM" id="Phobius"/>
    </source>
</evidence>
<gene>
    <name evidence="2" type="ORF">M23134_07232</name>
</gene>
<evidence type="ECO:0000313" key="3">
    <source>
        <dbReference type="Proteomes" id="UP000004095"/>
    </source>
</evidence>
<comment type="caution">
    <text evidence="2">The sequence shown here is derived from an EMBL/GenBank/DDBJ whole genome shotgun (WGS) entry which is preliminary data.</text>
</comment>
<dbReference type="EMBL" id="AAWS01000056">
    <property type="protein sequence ID" value="EAY25043.1"/>
    <property type="molecule type" value="Genomic_DNA"/>
</dbReference>
<evidence type="ECO:0000313" key="2">
    <source>
        <dbReference type="EMBL" id="EAY25043.1"/>
    </source>
</evidence>
<sequence length="37" mass="4378">MSVFTGLRQPRAKQNPLFSIVLNKGFLFFVNMIVYDW</sequence>
<dbReference type="Proteomes" id="UP000004095">
    <property type="component" value="Unassembled WGS sequence"/>
</dbReference>
<keyword evidence="1" id="KW-0812">Transmembrane</keyword>
<proteinExistence type="predicted"/>
<reference evidence="2 3" key="1">
    <citation type="submission" date="2007-01" db="EMBL/GenBank/DDBJ databases">
        <authorList>
            <person name="Haygood M."/>
            <person name="Podell S."/>
            <person name="Anderson C."/>
            <person name="Hopkinson B."/>
            <person name="Roe K."/>
            <person name="Barbeau K."/>
            <person name="Gaasterland T."/>
            <person name="Ferriera S."/>
            <person name="Johnson J."/>
            <person name="Kravitz S."/>
            <person name="Beeson K."/>
            <person name="Sutton G."/>
            <person name="Rogers Y.-H."/>
            <person name="Friedman R."/>
            <person name="Frazier M."/>
            <person name="Venter J.C."/>
        </authorList>
    </citation>
    <scope>NUCLEOTIDE SEQUENCE [LARGE SCALE GENOMIC DNA]</scope>
    <source>
        <strain evidence="2 3">ATCC 23134</strain>
    </source>
</reference>
<accession>A1ZX62</accession>
<protein>
    <submittedName>
        <fullName evidence="2">Uncharacterized protein</fullName>
    </submittedName>
</protein>
<organism evidence="2 3">
    <name type="scientific">Microscilla marina ATCC 23134</name>
    <dbReference type="NCBI Taxonomy" id="313606"/>
    <lineage>
        <taxon>Bacteria</taxon>
        <taxon>Pseudomonadati</taxon>
        <taxon>Bacteroidota</taxon>
        <taxon>Cytophagia</taxon>
        <taxon>Cytophagales</taxon>
        <taxon>Microscillaceae</taxon>
        <taxon>Microscilla</taxon>
    </lineage>
</organism>
<name>A1ZX62_MICM2</name>
<keyword evidence="1" id="KW-1133">Transmembrane helix</keyword>
<feature type="transmembrane region" description="Helical" evidence="1">
    <location>
        <begin position="17"/>
        <end position="35"/>
    </location>
</feature>
<keyword evidence="3" id="KW-1185">Reference proteome</keyword>